<dbReference type="Proteomes" id="UP000051494">
    <property type="component" value="Unassembled WGS sequence"/>
</dbReference>
<dbReference type="OrthoDB" id="9793421at2"/>
<reference evidence="6" key="1">
    <citation type="submission" date="2015-09" db="EMBL/GenBank/DDBJ databases">
        <title>Draft Genome Sequences of Two Novel Amoeba-resistant Intranuclear Bacteria, Candidatus Berkiella cookevillensis and Candidatus Berkiella aquae.</title>
        <authorList>
            <person name="Mehari Y.T."/>
            <person name="Arivett B.A."/>
            <person name="Farone A.L."/>
            <person name="Gunderson J.H."/>
            <person name="Farone M.B."/>
        </authorList>
    </citation>
    <scope>NUCLEOTIDE SEQUENCE [LARGE SCALE GENOMIC DNA]</scope>
    <source>
        <strain evidence="6">CC99</strain>
    </source>
</reference>
<dbReference type="EC" id="3.1.1.61" evidence="2"/>
<reference evidence="7" key="3">
    <citation type="submission" date="2021-06" db="EMBL/GenBank/DDBJ databases">
        <title>Genomic Description and Analysis of Intracellular Bacteria, Candidatus Berkiella cookevillensis and Candidatus Berkiella aquae.</title>
        <authorList>
            <person name="Kidane D.T."/>
            <person name="Mehari Y.T."/>
            <person name="Rice F.C."/>
            <person name="Arivett B.A."/>
            <person name="Farone A.L."/>
            <person name="Berk S.G."/>
            <person name="Farone M.B."/>
        </authorList>
    </citation>
    <scope>NUCLEOTIDE SEQUENCE</scope>
    <source>
        <strain evidence="7">CC99</strain>
    </source>
</reference>
<gene>
    <name evidence="6" type="primary">cheB</name>
    <name evidence="6" type="ORF">CC99x_00737</name>
    <name evidence="7" type="ORF">CC99x_007915</name>
</gene>
<dbReference type="RefSeq" id="WP_057623799.1">
    <property type="nucleotide sequence ID" value="NZ_LKHV02000001.1"/>
</dbReference>
<dbReference type="EMBL" id="LKHV02000001">
    <property type="protein sequence ID" value="MCS5708829.1"/>
    <property type="molecule type" value="Genomic_DNA"/>
</dbReference>
<evidence type="ECO:0000313" key="6">
    <source>
        <dbReference type="EMBL" id="KRG19215.1"/>
    </source>
</evidence>
<dbReference type="GO" id="GO:0006935">
    <property type="term" value="P:chemotaxis"/>
    <property type="evidence" value="ECO:0007669"/>
    <property type="project" value="UniProtKB-UniRule"/>
</dbReference>
<dbReference type="EMBL" id="LKHV01000003">
    <property type="protein sequence ID" value="KRG19215.1"/>
    <property type="molecule type" value="Genomic_DNA"/>
</dbReference>
<evidence type="ECO:0000256" key="3">
    <source>
        <dbReference type="ARBA" id="ARBA00048267"/>
    </source>
</evidence>
<dbReference type="PANTHER" id="PTHR42872:SF3">
    <property type="entry name" value="PROTEIN-GLUTAMATE METHYLESTERASE_PROTEIN-GLUTAMINE GLUTAMINASE 1"/>
    <property type="match status" value="1"/>
</dbReference>
<evidence type="ECO:0000256" key="2">
    <source>
        <dbReference type="ARBA" id="ARBA00039140"/>
    </source>
</evidence>
<evidence type="ECO:0000256" key="1">
    <source>
        <dbReference type="ARBA" id="ARBA00022801"/>
    </source>
</evidence>
<dbReference type="PANTHER" id="PTHR42872">
    <property type="entry name" value="PROTEIN-GLUTAMATE METHYLESTERASE/PROTEIN-GLUTAMINE GLUTAMINASE"/>
    <property type="match status" value="1"/>
</dbReference>
<accession>A0A0Q9YF68</accession>
<keyword evidence="1 4" id="KW-0378">Hydrolase</keyword>
<sequence>MSSKKYKAIVIGTSFGGFSVLNNIIPQFPKNFIPIIIVIHLKEDAKSIIAEYLNESSMMQVKEADLGETIQEGVVYIAPPGYHLLIEHDFTLSLSSEGAVNFSRPSIDVLFESAAVAYQSHLIGILLTGANSDGCKGLQSIQKRGGLTIVQDPQTAEAPEMPQAALNMLKIDHILSVDALVPFLRALDEAQSEELP</sequence>
<dbReference type="InterPro" id="IPR000673">
    <property type="entry name" value="Sig_transdc_resp-reg_Me-estase"/>
</dbReference>
<evidence type="ECO:0000256" key="4">
    <source>
        <dbReference type="PROSITE-ProRule" id="PRU00050"/>
    </source>
</evidence>
<evidence type="ECO:0000259" key="5">
    <source>
        <dbReference type="PROSITE" id="PS50122"/>
    </source>
</evidence>
<feature type="active site" evidence="4">
    <location>
        <position position="133"/>
    </location>
</feature>
<dbReference type="AlphaFoldDB" id="A0A0Q9YF68"/>
<feature type="active site" evidence="4">
    <location>
        <position position="40"/>
    </location>
</feature>
<dbReference type="GO" id="GO:0008984">
    <property type="term" value="F:protein-glutamate methylesterase activity"/>
    <property type="evidence" value="ECO:0007669"/>
    <property type="project" value="UniProtKB-EC"/>
</dbReference>
<dbReference type="GO" id="GO:0005737">
    <property type="term" value="C:cytoplasm"/>
    <property type="evidence" value="ECO:0007669"/>
    <property type="project" value="InterPro"/>
</dbReference>
<comment type="catalytic activity">
    <reaction evidence="3">
        <text>[protein]-L-glutamate 5-O-methyl ester + H2O = L-glutamyl-[protein] + methanol + H(+)</text>
        <dbReference type="Rhea" id="RHEA:23236"/>
        <dbReference type="Rhea" id="RHEA-COMP:10208"/>
        <dbReference type="Rhea" id="RHEA-COMP:10311"/>
        <dbReference type="ChEBI" id="CHEBI:15377"/>
        <dbReference type="ChEBI" id="CHEBI:15378"/>
        <dbReference type="ChEBI" id="CHEBI:17790"/>
        <dbReference type="ChEBI" id="CHEBI:29973"/>
        <dbReference type="ChEBI" id="CHEBI:82795"/>
        <dbReference type="EC" id="3.1.1.61"/>
    </reaction>
</comment>
<dbReference type="InterPro" id="IPR035909">
    <property type="entry name" value="CheB_C"/>
</dbReference>
<keyword evidence="4" id="KW-0145">Chemotaxis</keyword>
<feature type="domain" description="CheB-type methylesterase" evidence="5">
    <location>
        <begin position="1"/>
        <end position="191"/>
    </location>
</feature>
<keyword evidence="8" id="KW-1185">Reference proteome</keyword>
<dbReference type="Gene3D" id="3.40.50.180">
    <property type="entry name" value="Methylesterase CheB, C-terminal domain"/>
    <property type="match status" value="1"/>
</dbReference>
<protein>
    <recommendedName>
        <fullName evidence="2">protein-glutamate methylesterase</fullName>
        <ecNumber evidence="2">3.1.1.61</ecNumber>
    </recommendedName>
</protein>
<name>A0A0Q9YF68_9GAMM</name>
<organism evidence="6">
    <name type="scientific">Candidatus Berkiella cookevillensis</name>
    <dbReference type="NCBI Taxonomy" id="437022"/>
    <lineage>
        <taxon>Bacteria</taxon>
        <taxon>Pseudomonadati</taxon>
        <taxon>Pseudomonadota</taxon>
        <taxon>Gammaproteobacteria</taxon>
        <taxon>Candidatus Berkiellales</taxon>
        <taxon>Candidatus Berkiellaceae</taxon>
        <taxon>Candidatus Berkiella</taxon>
    </lineage>
</organism>
<dbReference type="PATRIC" id="fig|1590042.3.peg.757"/>
<dbReference type="SUPFAM" id="SSF52738">
    <property type="entry name" value="Methylesterase CheB, C-terminal domain"/>
    <property type="match status" value="1"/>
</dbReference>
<comment type="caution">
    <text evidence="6">The sequence shown here is derived from an EMBL/GenBank/DDBJ whole genome shotgun (WGS) entry which is preliminary data.</text>
</comment>
<proteinExistence type="predicted"/>
<dbReference type="GO" id="GO:0000156">
    <property type="term" value="F:phosphorelay response regulator activity"/>
    <property type="evidence" value="ECO:0007669"/>
    <property type="project" value="InterPro"/>
</dbReference>
<dbReference type="PROSITE" id="PS50122">
    <property type="entry name" value="CHEB"/>
    <property type="match status" value="1"/>
</dbReference>
<feature type="active site" evidence="4">
    <location>
        <position position="14"/>
    </location>
</feature>
<dbReference type="Pfam" id="PF01339">
    <property type="entry name" value="CheB_methylest"/>
    <property type="match status" value="1"/>
</dbReference>
<evidence type="ECO:0000313" key="8">
    <source>
        <dbReference type="Proteomes" id="UP000051494"/>
    </source>
</evidence>
<reference evidence="7" key="2">
    <citation type="journal article" date="2016" name="Genome Announc.">
        <title>Draft Genome Sequences of Two Novel Amoeba-Resistant Intranuclear Bacteria, 'Candidatus Berkiella cookevillensis' and 'Candidatus Berkiella aquae'.</title>
        <authorList>
            <person name="Mehari Y.T."/>
            <person name="Arivett B.A."/>
            <person name="Farone A.L."/>
            <person name="Gunderson J.H."/>
            <person name="Farone M.B."/>
        </authorList>
    </citation>
    <scope>NUCLEOTIDE SEQUENCE</scope>
    <source>
        <strain evidence="7">CC99</strain>
    </source>
</reference>
<evidence type="ECO:0000313" key="7">
    <source>
        <dbReference type="EMBL" id="MCS5708829.1"/>
    </source>
</evidence>
<dbReference type="STRING" id="437022.CC99x_00737"/>
<dbReference type="CDD" id="cd16433">
    <property type="entry name" value="CheB"/>
    <property type="match status" value="1"/>
</dbReference>